<evidence type="ECO:0000256" key="5">
    <source>
        <dbReference type="ARBA" id="ARBA00023004"/>
    </source>
</evidence>
<dbReference type="InterPro" id="IPR029063">
    <property type="entry name" value="SAM-dependent_MTases_sf"/>
</dbReference>
<dbReference type="GO" id="GO:0005506">
    <property type="term" value="F:iron ion binding"/>
    <property type="evidence" value="ECO:0007669"/>
    <property type="project" value="InterPro"/>
</dbReference>
<gene>
    <name evidence="8" type="ORF">G7Y89_g6813</name>
</gene>
<dbReference type="PANTHER" id="PTHR24305">
    <property type="entry name" value="CYTOCHROME P450"/>
    <property type="match status" value="1"/>
</dbReference>
<dbReference type="GO" id="GO:0004497">
    <property type="term" value="F:monooxygenase activity"/>
    <property type="evidence" value="ECO:0007669"/>
    <property type="project" value="UniProtKB-KW"/>
</dbReference>
<dbReference type="Gene3D" id="3.40.50.150">
    <property type="entry name" value="Vaccinia Virus protein VP39"/>
    <property type="match status" value="1"/>
</dbReference>
<dbReference type="InterPro" id="IPR002401">
    <property type="entry name" value="Cyt_P450_E_grp-I"/>
</dbReference>
<accession>A0A8H4RMA4</accession>
<dbReference type="EMBL" id="JAAMPI010000456">
    <property type="protein sequence ID" value="KAF4631314.1"/>
    <property type="molecule type" value="Genomic_DNA"/>
</dbReference>
<dbReference type="AlphaFoldDB" id="A0A8H4RMA4"/>
<name>A0A8H4RMA4_9HELO</name>
<dbReference type="Pfam" id="PF00067">
    <property type="entry name" value="p450"/>
    <property type="match status" value="1"/>
</dbReference>
<dbReference type="Pfam" id="PF13489">
    <property type="entry name" value="Methyltransf_23"/>
    <property type="match status" value="1"/>
</dbReference>
<dbReference type="PRINTS" id="PR00385">
    <property type="entry name" value="P450"/>
</dbReference>
<evidence type="ECO:0000256" key="3">
    <source>
        <dbReference type="ARBA" id="ARBA00022723"/>
    </source>
</evidence>
<dbReference type="GO" id="GO:0016705">
    <property type="term" value="F:oxidoreductase activity, acting on paired donors, with incorporation or reduction of molecular oxygen"/>
    <property type="evidence" value="ECO:0007669"/>
    <property type="project" value="InterPro"/>
</dbReference>
<organism evidence="8 9">
    <name type="scientific">Cudoniella acicularis</name>
    <dbReference type="NCBI Taxonomy" id="354080"/>
    <lineage>
        <taxon>Eukaryota</taxon>
        <taxon>Fungi</taxon>
        <taxon>Dikarya</taxon>
        <taxon>Ascomycota</taxon>
        <taxon>Pezizomycotina</taxon>
        <taxon>Leotiomycetes</taxon>
        <taxon>Helotiales</taxon>
        <taxon>Tricladiaceae</taxon>
        <taxon>Cudoniella</taxon>
    </lineage>
</organism>
<dbReference type="SUPFAM" id="SSF48264">
    <property type="entry name" value="Cytochrome P450"/>
    <property type="match status" value="1"/>
</dbReference>
<dbReference type="PANTHER" id="PTHR24305:SF157">
    <property type="entry name" value="N-ACETYLTRYPTOPHAN 6-HYDROXYLASE IVOC-RELATED"/>
    <property type="match status" value="1"/>
</dbReference>
<comment type="cofactor">
    <cofactor evidence="1 7">
        <name>heme</name>
        <dbReference type="ChEBI" id="CHEBI:30413"/>
    </cofactor>
</comment>
<comment type="similarity">
    <text evidence="2">Belongs to the cytochrome P450 family.</text>
</comment>
<dbReference type="InterPro" id="IPR036396">
    <property type="entry name" value="Cyt_P450_sf"/>
</dbReference>
<dbReference type="GO" id="GO:0020037">
    <property type="term" value="F:heme binding"/>
    <property type="evidence" value="ECO:0007669"/>
    <property type="project" value="InterPro"/>
</dbReference>
<feature type="binding site" description="axial binding residue" evidence="7">
    <location>
        <position position="491"/>
    </location>
    <ligand>
        <name>heme</name>
        <dbReference type="ChEBI" id="CHEBI:30413"/>
    </ligand>
    <ligandPart>
        <name>Fe</name>
        <dbReference type="ChEBI" id="CHEBI:18248"/>
    </ligandPart>
</feature>
<evidence type="ECO:0000256" key="6">
    <source>
        <dbReference type="ARBA" id="ARBA00023033"/>
    </source>
</evidence>
<evidence type="ECO:0000256" key="4">
    <source>
        <dbReference type="ARBA" id="ARBA00023002"/>
    </source>
</evidence>
<dbReference type="InterPro" id="IPR050121">
    <property type="entry name" value="Cytochrome_P450_monoxygenase"/>
</dbReference>
<dbReference type="Gene3D" id="1.10.630.10">
    <property type="entry name" value="Cytochrome P450"/>
    <property type="match status" value="1"/>
</dbReference>
<evidence type="ECO:0000256" key="1">
    <source>
        <dbReference type="ARBA" id="ARBA00001971"/>
    </source>
</evidence>
<keyword evidence="4" id="KW-0560">Oxidoreductase</keyword>
<dbReference type="SUPFAM" id="SSF53335">
    <property type="entry name" value="S-adenosyl-L-methionine-dependent methyltransferases"/>
    <property type="match status" value="1"/>
</dbReference>
<dbReference type="InterPro" id="IPR001128">
    <property type="entry name" value="Cyt_P450"/>
</dbReference>
<evidence type="ECO:0008006" key="10">
    <source>
        <dbReference type="Google" id="ProtNLM"/>
    </source>
</evidence>
<dbReference type="OrthoDB" id="4763171at2759"/>
<protein>
    <recommendedName>
        <fullName evidence="10">Cytochrome P450</fullName>
    </recommendedName>
</protein>
<evidence type="ECO:0000256" key="2">
    <source>
        <dbReference type="ARBA" id="ARBA00010617"/>
    </source>
</evidence>
<keyword evidence="5 7" id="KW-0408">Iron</keyword>
<evidence type="ECO:0000313" key="8">
    <source>
        <dbReference type="EMBL" id="KAF4631314.1"/>
    </source>
</evidence>
<dbReference type="Proteomes" id="UP000566819">
    <property type="component" value="Unassembled WGS sequence"/>
</dbReference>
<keyword evidence="7" id="KW-0349">Heme</keyword>
<keyword evidence="9" id="KW-1185">Reference proteome</keyword>
<keyword evidence="3 7" id="KW-0479">Metal-binding</keyword>
<sequence>MSIATTAHYAMIWLLEFDGRLHSSTLPDHIDSVLDIGCGTGQWALAMADSRPNTRIVAIDLALPNIIPPPNLELVSSNADQPWLFDDLFDFIHARTISSGIHDWPGLLARCKDHLKPGGRLEILDVNLPFGAAAANVDNSLSPFIQWGNAAEESWAQKGLDFRATESTYKGFANWGLSMFRKRSHSGHWEWADTKKGRKIGALTLQSFLVLMDLAGTFLFFNNPNFSEDHPQGLMSSTREDLVESCWDTLFYYLHATPLIKQFPFLLNWAQRMPHGIVSYFSPALARILQLHQDMHERAAKYLESQHRPKEDTSGNPRPELFHIIYTSSLPLAERSLQRMAQEGFTAILAGSETTARILTSATYYVLANPHVLIRLKIELDNAIQDRSKIPSFQILRKLPWLTAVIKEALRISALLTSRLPLLAPNILQFAEWTIPEKTPTSMTIRDVLLNLSAFTDPETFDPGRWLMGEERHQLDLERYFVPFSRENRICPGIE</sequence>
<reference evidence="8 9" key="1">
    <citation type="submission" date="2020-03" db="EMBL/GenBank/DDBJ databases">
        <title>Draft Genome Sequence of Cudoniella acicularis.</title>
        <authorList>
            <person name="Buettner E."/>
            <person name="Kellner H."/>
        </authorList>
    </citation>
    <scope>NUCLEOTIDE SEQUENCE [LARGE SCALE GENOMIC DNA]</scope>
    <source>
        <strain evidence="8 9">DSM 108380</strain>
    </source>
</reference>
<evidence type="ECO:0000256" key="7">
    <source>
        <dbReference type="PIRSR" id="PIRSR602401-1"/>
    </source>
</evidence>
<comment type="caution">
    <text evidence="8">The sequence shown here is derived from an EMBL/GenBank/DDBJ whole genome shotgun (WGS) entry which is preliminary data.</text>
</comment>
<dbReference type="PRINTS" id="PR00463">
    <property type="entry name" value="EP450I"/>
</dbReference>
<evidence type="ECO:0000313" key="9">
    <source>
        <dbReference type="Proteomes" id="UP000566819"/>
    </source>
</evidence>
<keyword evidence="6" id="KW-0503">Monooxygenase</keyword>
<dbReference type="CDD" id="cd02440">
    <property type="entry name" value="AdoMet_MTases"/>
    <property type="match status" value="1"/>
</dbReference>
<proteinExistence type="inferred from homology"/>